<reference evidence="5" key="1">
    <citation type="submission" date="2019-11" db="EMBL/GenBank/DDBJ databases">
        <authorList>
            <person name="Feng L."/>
        </authorList>
    </citation>
    <scope>NUCLEOTIDE SEQUENCE</scope>
    <source>
        <strain evidence="5">BfaecisLFYP10</strain>
    </source>
</reference>
<evidence type="ECO:0000259" key="4">
    <source>
        <dbReference type="Pfam" id="PF08545"/>
    </source>
</evidence>
<sequence>MAIFDIKNVKIRGISACVPHRVEYNRDSKLLTPEELEKYIATTGIEKRHCAVHDGSICTSDLCVKAADKLISDLEWDKNEIDALVFVCHTTDYKLPATACCIQHRLGLRDSCMAFDITLGCSGFVYGLSVIGSLLSGGTLRKALLLVGNTQSFYASPEDKSLALLFGDAGTVTAFEYNPDNADKLQLDLCTDGSGKDFLIVPDGGCRNPFTVESLNMENFDGGIKRSRIHEKMDGLEVFSFSFTRIPKTMSRFIEHFQLNANEIDYLCLHQANKYLCEKIRKKLNFPEYKTPYNIQEYGNTSGATIPLLMVTELKKELTSRPLKLLCSGFGVGLSWGVAYLTTNNIVVSDLQEI</sequence>
<dbReference type="GO" id="GO:0044550">
    <property type="term" value="P:secondary metabolite biosynthetic process"/>
    <property type="evidence" value="ECO:0007669"/>
    <property type="project" value="TreeGrafter"/>
</dbReference>
<keyword evidence="1 5" id="KW-0808">Transferase</keyword>
<dbReference type="AlphaFoldDB" id="A0A6N2VMW5"/>
<dbReference type="CDD" id="cd00830">
    <property type="entry name" value="KAS_III"/>
    <property type="match status" value="1"/>
</dbReference>
<accession>A0A6N2VMW5</accession>
<dbReference type="PANTHER" id="PTHR34069:SF2">
    <property type="entry name" value="BETA-KETOACYL-[ACYL-CARRIER-PROTEIN] SYNTHASE III"/>
    <property type="match status" value="1"/>
</dbReference>
<gene>
    <name evidence="5" type="primary">fabH_2</name>
    <name evidence="5" type="ORF">BFLFYP10_02339</name>
</gene>
<dbReference type="GO" id="GO:0033818">
    <property type="term" value="F:beta-ketoacyl-acyl-carrier-protein synthase III activity"/>
    <property type="evidence" value="ECO:0007669"/>
    <property type="project" value="UniProtKB-EC"/>
</dbReference>
<evidence type="ECO:0000259" key="3">
    <source>
        <dbReference type="Pfam" id="PF08541"/>
    </source>
</evidence>
<dbReference type="GO" id="GO:0004315">
    <property type="term" value="F:3-oxoacyl-[acyl-carrier-protein] synthase activity"/>
    <property type="evidence" value="ECO:0007669"/>
    <property type="project" value="InterPro"/>
</dbReference>
<dbReference type="EMBL" id="CACRSZ010000054">
    <property type="protein sequence ID" value="VYT31330.1"/>
    <property type="molecule type" value="Genomic_DNA"/>
</dbReference>
<dbReference type="Pfam" id="PF08545">
    <property type="entry name" value="ACP_syn_III"/>
    <property type="match status" value="1"/>
</dbReference>
<feature type="domain" description="Beta-ketoacyl-[acyl-carrier-protein] synthase III C-terminal" evidence="3">
    <location>
        <begin position="257"/>
        <end position="341"/>
    </location>
</feature>
<dbReference type="PANTHER" id="PTHR34069">
    <property type="entry name" value="3-OXOACYL-[ACYL-CARRIER-PROTEIN] SYNTHASE 3"/>
    <property type="match status" value="1"/>
</dbReference>
<keyword evidence="2 5" id="KW-0012">Acyltransferase</keyword>
<name>A0A6N2VMW5_9BACE</name>
<dbReference type="InterPro" id="IPR013751">
    <property type="entry name" value="ACP_syn_III_N"/>
</dbReference>
<dbReference type="InterPro" id="IPR016039">
    <property type="entry name" value="Thiolase-like"/>
</dbReference>
<evidence type="ECO:0000313" key="5">
    <source>
        <dbReference type="EMBL" id="VYT31330.1"/>
    </source>
</evidence>
<evidence type="ECO:0000256" key="1">
    <source>
        <dbReference type="ARBA" id="ARBA00022679"/>
    </source>
</evidence>
<evidence type="ECO:0000256" key="2">
    <source>
        <dbReference type="ARBA" id="ARBA00023315"/>
    </source>
</evidence>
<dbReference type="RefSeq" id="WP_156730143.1">
    <property type="nucleotide sequence ID" value="NZ_CACRSZ010000054.1"/>
</dbReference>
<feature type="domain" description="Beta-ketoacyl-[acyl-carrier-protein] synthase III N-terminal" evidence="4">
    <location>
        <begin position="115"/>
        <end position="193"/>
    </location>
</feature>
<dbReference type="EC" id="2.3.1.180" evidence="5"/>
<dbReference type="Gene3D" id="3.40.47.10">
    <property type="match status" value="1"/>
</dbReference>
<organism evidence="5">
    <name type="scientific">Bacteroides faecis</name>
    <dbReference type="NCBI Taxonomy" id="674529"/>
    <lineage>
        <taxon>Bacteria</taxon>
        <taxon>Pseudomonadati</taxon>
        <taxon>Bacteroidota</taxon>
        <taxon>Bacteroidia</taxon>
        <taxon>Bacteroidales</taxon>
        <taxon>Bacteroidaceae</taxon>
        <taxon>Bacteroides</taxon>
    </lineage>
</organism>
<proteinExistence type="predicted"/>
<dbReference type="SUPFAM" id="SSF53901">
    <property type="entry name" value="Thiolase-like"/>
    <property type="match status" value="1"/>
</dbReference>
<dbReference type="Pfam" id="PF08541">
    <property type="entry name" value="ACP_syn_III_C"/>
    <property type="match status" value="1"/>
</dbReference>
<protein>
    <submittedName>
        <fullName evidence="5">3-oxoacyl-[acyl-carrier-protein] synthase 3</fullName>
        <ecNumber evidence="5">2.3.1.180</ecNumber>
    </submittedName>
</protein>
<dbReference type="InterPro" id="IPR013747">
    <property type="entry name" value="ACP_syn_III_C"/>
</dbReference>
<dbReference type="GO" id="GO:0006633">
    <property type="term" value="P:fatty acid biosynthetic process"/>
    <property type="evidence" value="ECO:0007669"/>
    <property type="project" value="InterPro"/>
</dbReference>